<feature type="domain" description="Bacterial sugar transferase" evidence="3">
    <location>
        <begin position="20"/>
        <end position="211"/>
    </location>
</feature>
<keyword evidence="4" id="KW-0808">Transferase</keyword>
<dbReference type="GO" id="GO:0016780">
    <property type="term" value="F:phosphotransferase activity, for other substituted phosphate groups"/>
    <property type="evidence" value="ECO:0007669"/>
    <property type="project" value="TreeGrafter"/>
</dbReference>
<name>A0A494ZZ53_9BACI</name>
<protein>
    <submittedName>
        <fullName evidence="4">Sugar transferase</fullName>
    </submittedName>
</protein>
<gene>
    <name evidence="4" type="ORF">D8M06_14245</name>
</gene>
<dbReference type="OrthoDB" id="9808602at2"/>
<dbReference type="EMBL" id="RBZP01000013">
    <property type="protein sequence ID" value="RKQ31412.1"/>
    <property type="molecule type" value="Genomic_DNA"/>
</dbReference>
<evidence type="ECO:0000313" key="5">
    <source>
        <dbReference type="Proteomes" id="UP000269301"/>
    </source>
</evidence>
<dbReference type="PANTHER" id="PTHR30576:SF0">
    <property type="entry name" value="UNDECAPRENYL-PHOSPHATE N-ACETYLGALACTOSAMINYL 1-PHOSPHATE TRANSFERASE-RELATED"/>
    <property type="match status" value="1"/>
</dbReference>
<dbReference type="AlphaFoldDB" id="A0A494ZZ53"/>
<sequence length="216" mass="25832">MENINSTNLVKDRRLYLIWKRIIDILVSSFLLVFFCPLFLFICYRIYKKEGGPIFYREVRVGKNQRNFIMYSFRMMTNPSRIIWALPPYPISEKWKEGVPDEFSFQNDKQCTMTPTGIWLKKYNLQLLPRLWNVLKGDISLVGPMPEKKEIVDCYNDWQQKRLMVKPGLTGYARITRGDNMKYTERIHYDLFYIQNRSLKMDLKILWSTIKGDALS</sequence>
<dbReference type="InterPro" id="IPR003362">
    <property type="entry name" value="Bact_transf"/>
</dbReference>
<organism evidence="4 5">
    <name type="scientific">Oceanobacillus halophilus</name>
    <dbReference type="NCBI Taxonomy" id="930130"/>
    <lineage>
        <taxon>Bacteria</taxon>
        <taxon>Bacillati</taxon>
        <taxon>Bacillota</taxon>
        <taxon>Bacilli</taxon>
        <taxon>Bacillales</taxon>
        <taxon>Bacillaceae</taxon>
        <taxon>Oceanobacillus</taxon>
    </lineage>
</organism>
<dbReference type="Proteomes" id="UP000269301">
    <property type="component" value="Unassembled WGS sequence"/>
</dbReference>
<proteinExistence type="inferred from homology"/>
<keyword evidence="5" id="KW-1185">Reference proteome</keyword>
<evidence type="ECO:0000256" key="2">
    <source>
        <dbReference type="SAM" id="Phobius"/>
    </source>
</evidence>
<comment type="caution">
    <text evidence="4">The sequence shown here is derived from an EMBL/GenBank/DDBJ whole genome shotgun (WGS) entry which is preliminary data.</text>
</comment>
<feature type="transmembrane region" description="Helical" evidence="2">
    <location>
        <begin position="25"/>
        <end position="47"/>
    </location>
</feature>
<accession>A0A494ZZ53</accession>
<evidence type="ECO:0000313" key="4">
    <source>
        <dbReference type="EMBL" id="RKQ31412.1"/>
    </source>
</evidence>
<dbReference type="Pfam" id="PF02397">
    <property type="entry name" value="Bac_transf"/>
    <property type="match status" value="1"/>
</dbReference>
<comment type="similarity">
    <text evidence="1">Belongs to the bacterial sugar transferase family.</text>
</comment>
<evidence type="ECO:0000256" key="1">
    <source>
        <dbReference type="ARBA" id="ARBA00006464"/>
    </source>
</evidence>
<keyword evidence="2" id="KW-0812">Transmembrane</keyword>
<reference evidence="4 5" key="1">
    <citation type="journal article" date="2016" name="Int. J. Syst. Evol. Microbiol.">
        <title>Oceanobacillus halophilus sp. nov., a novel moderately halophilic bacterium from a hypersaline lake.</title>
        <authorList>
            <person name="Amoozegar M.A."/>
            <person name="Bagheri M."/>
            <person name="Makhdoumi A."/>
            <person name="Nikou M.M."/>
            <person name="Fazeli S.A.S."/>
            <person name="Schumann P."/>
            <person name="Sproer C."/>
            <person name="Sanchez-Porro C."/>
            <person name="Ventosa A."/>
        </authorList>
    </citation>
    <scope>NUCLEOTIDE SEQUENCE [LARGE SCALE GENOMIC DNA]</scope>
    <source>
        <strain evidence="4 5">DSM 23996</strain>
    </source>
</reference>
<keyword evidence="2" id="KW-1133">Transmembrane helix</keyword>
<keyword evidence="2" id="KW-0472">Membrane</keyword>
<dbReference type="PANTHER" id="PTHR30576">
    <property type="entry name" value="COLANIC BIOSYNTHESIS UDP-GLUCOSE LIPID CARRIER TRANSFERASE"/>
    <property type="match status" value="1"/>
</dbReference>
<dbReference type="RefSeq" id="WP_121205073.1">
    <property type="nucleotide sequence ID" value="NZ_RBZP01000013.1"/>
</dbReference>
<evidence type="ECO:0000259" key="3">
    <source>
        <dbReference type="Pfam" id="PF02397"/>
    </source>
</evidence>